<dbReference type="RefSeq" id="XP_033531552.1">
    <property type="nucleotide sequence ID" value="XM_033680032.1"/>
</dbReference>
<evidence type="ECO:0000313" key="9">
    <source>
        <dbReference type="EMBL" id="KAF1809921.1"/>
    </source>
</evidence>
<evidence type="ECO:0000256" key="4">
    <source>
        <dbReference type="ARBA" id="ARBA00022692"/>
    </source>
</evidence>
<dbReference type="GeneID" id="54420602"/>
<feature type="compositionally biased region" description="Basic and acidic residues" evidence="7">
    <location>
        <begin position="539"/>
        <end position="554"/>
    </location>
</feature>
<keyword evidence="3" id="KW-0813">Transport</keyword>
<reference evidence="11" key="2">
    <citation type="submission" date="2020-04" db="EMBL/GenBank/DDBJ databases">
        <authorList>
            <consortium name="NCBI Genome Project"/>
        </authorList>
    </citation>
    <scope>NUCLEOTIDE SEQUENCE</scope>
    <source>
        <strain evidence="11">CBS 781.70</strain>
    </source>
</reference>
<proteinExistence type="inferred from homology"/>
<dbReference type="GO" id="GO:0015853">
    <property type="term" value="P:adenine transport"/>
    <property type="evidence" value="ECO:0007669"/>
    <property type="project" value="TreeGrafter"/>
</dbReference>
<feature type="transmembrane region" description="Helical" evidence="8">
    <location>
        <begin position="99"/>
        <end position="120"/>
    </location>
</feature>
<reference evidence="11" key="3">
    <citation type="submission" date="2025-04" db="UniProtKB">
        <authorList>
            <consortium name="RefSeq"/>
        </authorList>
    </citation>
    <scope>IDENTIFICATION</scope>
    <source>
        <strain evidence="11">CBS 781.70</strain>
    </source>
</reference>
<feature type="transmembrane region" description="Helical" evidence="8">
    <location>
        <begin position="453"/>
        <end position="470"/>
    </location>
</feature>
<keyword evidence="10" id="KW-1185">Reference proteome</keyword>
<dbReference type="InterPro" id="IPR045018">
    <property type="entry name" value="Azg-like"/>
</dbReference>
<keyword evidence="4 8" id="KW-0812">Transmembrane</keyword>
<sequence>MDSIRRGIESFNGVVGRSTFGRVFRLEGSGHEKELRGARFLTEIRAGVTTFFTMSYIIAVNASILADSGGTCVCTDPLDLTCSNNEPYQQCLIDVHRDFITATAVITCISSFLFGLMTNLPVSLGPGMGMNAYFAYQVVGFHGTGPVPYRLALAAVFIEGFIFVFLSLIGMRQWLVRLLPTSIKVASGCGIGLFLSLIGLSYSAGIGAITGSAVTPLDLAGCQPQYRDDATGECVSHKMQNPTMWIGIFCGGILTTYLMSYKFKSAIIIGILVVSIISWPRSTPMTFFPHTDLGDSKFDFFKQVVTFRPMQHTLNAIDWNIGRAGSQFVLALFTFLYVDIIDCTATLYSMARFSGVVDQTSGDFPRSTIAYCTDAISISIGAVFGCSPVTAFIESGAGIAEGGKTGLTAMTCGICFFISIFFAPIFASIPPWATGCTLIIVGCMMCRQITMINWRYIGDAIPAFVTLVFMPFSYSVAYGLIAGLATYVALNGLIFLTKLLSFGHITPVDEDHQEYWTIKPSGTRPWFIRAVQDPHEYFRNPAGHDDGKGIREVTDMDDAGYPDGRVRGAAYGEMSSERGLTRKQSRQMSSGGSQSSTEDRMAVHVSQLQRTRLPREKEMGGGVYVSEFKH</sequence>
<evidence type="ECO:0000256" key="3">
    <source>
        <dbReference type="ARBA" id="ARBA00022448"/>
    </source>
</evidence>
<dbReference type="GO" id="GO:0005345">
    <property type="term" value="F:purine nucleobase transmembrane transporter activity"/>
    <property type="evidence" value="ECO:0007669"/>
    <property type="project" value="TreeGrafter"/>
</dbReference>
<evidence type="ECO:0000256" key="1">
    <source>
        <dbReference type="ARBA" id="ARBA00004141"/>
    </source>
</evidence>
<dbReference type="Pfam" id="PF00860">
    <property type="entry name" value="Xan_ur_permease"/>
    <property type="match status" value="2"/>
</dbReference>
<keyword evidence="6 8" id="KW-0472">Membrane</keyword>
<feature type="region of interest" description="Disordered" evidence="7">
    <location>
        <begin position="539"/>
        <end position="630"/>
    </location>
</feature>
<evidence type="ECO:0000256" key="2">
    <source>
        <dbReference type="ARBA" id="ARBA00005697"/>
    </source>
</evidence>
<comment type="subcellular location">
    <subcellularLocation>
        <location evidence="1">Membrane</location>
        <topology evidence="1">Multi-pass membrane protein</topology>
    </subcellularLocation>
</comment>
<dbReference type="EMBL" id="ML975169">
    <property type="protein sequence ID" value="KAF1809921.1"/>
    <property type="molecule type" value="Genomic_DNA"/>
</dbReference>
<evidence type="ECO:0000256" key="5">
    <source>
        <dbReference type="ARBA" id="ARBA00022989"/>
    </source>
</evidence>
<name>A0A6G1FW67_9PEZI</name>
<evidence type="ECO:0000256" key="8">
    <source>
        <dbReference type="SAM" id="Phobius"/>
    </source>
</evidence>
<gene>
    <name evidence="9 11" type="ORF">P152DRAFT_461015</name>
</gene>
<comment type="similarity">
    <text evidence="2">Belongs to the nucleobase:cation symporter-2 (NCS2) (TC 2.A.40) family. Azg-like subfamily.</text>
</comment>
<reference evidence="9 11" key="1">
    <citation type="submission" date="2020-01" db="EMBL/GenBank/DDBJ databases">
        <authorList>
            <consortium name="DOE Joint Genome Institute"/>
            <person name="Haridas S."/>
            <person name="Albert R."/>
            <person name="Binder M."/>
            <person name="Bloem J."/>
            <person name="Labutti K."/>
            <person name="Salamov A."/>
            <person name="Andreopoulos B."/>
            <person name="Baker S.E."/>
            <person name="Barry K."/>
            <person name="Bills G."/>
            <person name="Bluhm B.H."/>
            <person name="Cannon C."/>
            <person name="Castanera R."/>
            <person name="Culley D.E."/>
            <person name="Daum C."/>
            <person name="Ezra D."/>
            <person name="Gonzalez J.B."/>
            <person name="Henrissat B."/>
            <person name="Kuo A."/>
            <person name="Liang C."/>
            <person name="Lipzen A."/>
            <person name="Lutzoni F."/>
            <person name="Magnuson J."/>
            <person name="Mondo S."/>
            <person name="Nolan M."/>
            <person name="Ohm R."/>
            <person name="Pangilinan J."/>
            <person name="Park H.-J."/>
            <person name="Ramirez L."/>
            <person name="Alfaro M."/>
            <person name="Sun H."/>
            <person name="Tritt A."/>
            <person name="Yoshinaga Y."/>
            <person name="Zwiers L.-H."/>
            <person name="Turgeon B.G."/>
            <person name="Goodwin S.B."/>
            <person name="Spatafora J.W."/>
            <person name="Crous P.W."/>
            <person name="Grigoriev I.V."/>
        </authorList>
    </citation>
    <scope>NUCLEOTIDE SEQUENCE</scope>
    <source>
        <strain evidence="9 11">CBS 781.70</strain>
    </source>
</reference>
<evidence type="ECO:0000256" key="7">
    <source>
        <dbReference type="SAM" id="MobiDB-lite"/>
    </source>
</evidence>
<dbReference type="PANTHER" id="PTHR43337">
    <property type="entry name" value="XANTHINE/URACIL PERMEASE C887.17-RELATED"/>
    <property type="match status" value="1"/>
</dbReference>
<dbReference type="PANTHER" id="PTHR43337:SF3">
    <property type="entry name" value="PURINE TRANSPORTER"/>
    <property type="match status" value="1"/>
</dbReference>
<feature type="transmembrane region" description="Helical" evidence="8">
    <location>
        <begin position="328"/>
        <end position="348"/>
    </location>
</feature>
<feature type="transmembrane region" description="Helical" evidence="8">
    <location>
        <begin position="405"/>
        <end position="423"/>
    </location>
</feature>
<dbReference type="AlphaFoldDB" id="A0A6G1FW67"/>
<keyword evidence="5 8" id="KW-1133">Transmembrane helix</keyword>
<dbReference type="InterPro" id="IPR006043">
    <property type="entry name" value="NCS2"/>
</dbReference>
<feature type="transmembrane region" description="Helical" evidence="8">
    <location>
        <begin position="183"/>
        <end position="209"/>
    </location>
</feature>
<evidence type="ECO:0000313" key="10">
    <source>
        <dbReference type="Proteomes" id="UP000504638"/>
    </source>
</evidence>
<dbReference type="Proteomes" id="UP000504638">
    <property type="component" value="Unplaced"/>
</dbReference>
<accession>A0A6G1FW67</accession>
<feature type="transmembrane region" description="Helical" evidence="8">
    <location>
        <begin position="151"/>
        <end position="171"/>
    </location>
</feature>
<feature type="transmembrane region" description="Helical" evidence="8">
    <location>
        <begin position="368"/>
        <end position="393"/>
    </location>
</feature>
<protein>
    <submittedName>
        <fullName evidence="9 11">Xanthine/uracil permease family protein-like protein</fullName>
    </submittedName>
</protein>
<evidence type="ECO:0000313" key="11">
    <source>
        <dbReference type="RefSeq" id="XP_033531552.1"/>
    </source>
</evidence>
<feature type="compositionally biased region" description="Low complexity" evidence="7">
    <location>
        <begin position="586"/>
        <end position="596"/>
    </location>
</feature>
<organism evidence="9">
    <name type="scientific">Eremomyces bilateralis CBS 781.70</name>
    <dbReference type="NCBI Taxonomy" id="1392243"/>
    <lineage>
        <taxon>Eukaryota</taxon>
        <taxon>Fungi</taxon>
        <taxon>Dikarya</taxon>
        <taxon>Ascomycota</taxon>
        <taxon>Pezizomycotina</taxon>
        <taxon>Dothideomycetes</taxon>
        <taxon>Dothideomycetes incertae sedis</taxon>
        <taxon>Eremomycetales</taxon>
        <taxon>Eremomycetaceae</taxon>
        <taxon>Eremomyces</taxon>
    </lineage>
</organism>
<feature type="transmembrane region" description="Helical" evidence="8">
    <location>
        <begin position="261"/>
        <end position="279"/>
    </location>
</feature>
<dbReference type="OrthoDB" id="431212at2759"/>
<evidence type="ECO:0000256" key="6">
    <source>
        <dbReference type="ARBA" id="ARBA00023136"/>
    </source>
</evidence>
<feature type="transmembrane region" description="Helical" evidence="8">
    <location>
        <begin position="476"/>
        <end position="496"/>
    </location>
</feature>
<dbReference type="GO" id="GO:0005886">
    <property type="term" value="C:plasma membrane"/>
    <property type="evidence" value="ECO:0007669"/>
    <property type="project" value="TreeGrafter"/>
</dbReference>
<dbReference type="GO" id="GO:0015854">
    <property type="term" value="P:guanine transport"/>
    <property type="evidence" value="ECO:0007669"/>
    <property type="project" value="TreeGrafter"/>
</dbReference>